<proteinExistence type="predicted"/>
<comment type="caution">
    <text evidence="1">The sequence shown here is derived from an EMBL/GenBank/DDBJ whole genome shotgun (WGS) entry which is preliminary data.</text>
</comment>
<evidence type="ECO:0000313" key="1">
    <source>
        <dbReference type="EMBL" id="KAF5794984.1"/>
    </source>
</evidence>
<dbReference type="AlphaFoldDB" id="A0A9K3IF07"/>
<accession>A0A9K3IF07</accession>
<keyword evidence="2" id="KW-1185">Reference proteome</keyword>
<dbReference type="EMBL" id="MNCJ02000323">
    <property type="protein sequence ID" value="KAF5794984.1"/>
    <property type="molecule type" value="Genomic_DNA"/>
</dbReference>
<sequence>MIVMLQVYMSSSESGLSEEHDPMAIVSGDEVAPIPEVLASDTDSDPKMLSEDDDDFQPFALPDFGDDVPIADGIPVEDLFDFSAPIHDHPIIGHPDGEHIVAPILDVVPLVAAGLQLYATDSDDDTAMSAAPLSPALVPTPPHVPEPVPEPDLVPFGQPYIAPLIPEPIPAPLDLPLVDPYIPPPPSADVAPPPPVISDAHRTDLPIIFLQEIPAPRPGEGTSGQPPRFDPFASADFPLIPQTTPFTPFTSASLDEPFRRFPPYTMPISDPFHPSHYVGYTRDELLLSLQLQFEILSRRVLELELGEGAR</sequence>
<dbReference type="Proteomes" id="UP000215914">
    <property type="component" value="Unassembled WGS sequence"/>
</dbReference>
<protein>
    <submittedName>
        <fullName evidence="1">Uncharacterized protein</fullName>
    </submittedName>
</protein>
<reference evidence="1" key="1">
    <citation type="journal article" date="2017" name="Nature">
        <title>The sunflower genome provides insights into oil metabolism, flowering and Asterid evolution.</title>
        <authorList>
            <person name="Badouin H."/>
            <person name="Gouzy J."/>
            <person name="Grassa C.J."/>
            <person name="Murat F."/>
            <person name="Staton S.E."/>
            <person name="Cottret L."/>
            <person name="Lelandais-Briere C."/>
            <person name="Owens G.L."/>
            <person name="Carrere S."/>
            <person name="Mayjonade B."/>
            <person name="Legrand L."/>
            <person name="Gill N."/>
            <person name="Kane N.C."/>
            <person name="Bowers J.E."/>
            <person name="Hubner S."/>
            <person name="Bellec A."/>
            <person name="Berard A."/>
            <person name="Berges H."/>
            <person name="Blanchet N."/>
            <person name="Boniface M.C."/>
            <person name="Brunel D."/>
            <person name="Catrice O."/>
            <person name="Chaidir N."/>
            <person name="Claudel C."/>
            <person name="Donnadieu C."/>
            <person name="Faraut T."/>
            <person name="Fievet G."/>
            <person name="Helmstetter N."/>
            <person name="King M."/>
            <person name="Knapp S.J."/>
            <person name="Lai Z."/>
            <person name="Le Paslier M.C."/>
            <person name="Lippi Y."/>
            <person name="Lorenzon L."/>
            <person name="Mandel J.R."/>
            <person name="Marage G."/>
            <person name="Marchand G."/>
            <person name="Marquand E."/>
            <person name="Bret-Mestries E."/>
            <person name="Morien E."/>
            <person name="Nambeesan S."/>
            <person name="Nguyen T."/>
            <person name="Pegot-Espagnet P."/>
            <person name="Pouilly N."/>
            <person name="Raftis F."/>
            <person name="Sallet E."/>
            <person name="Schiex T."/>
            <person name="Thomas J."/>
            <person name="Vandecasteele C."/>
            <person name="Vares D."/>
            <person name="Vear F."/>
            <person name="Vautrin S."/>
            <person name="Crespi M."/>
            <person name="Mangin B."/>
            <person name="Burke J.M."/>
            <person name="Salse J."/>
            <person name="Munos S."/>
            <person name="Vincourt P."/>
            <person name="Rieseberg L.H."/>
            <person name="Langlade N.B."/>
        </authorList>
    </citation>
    <scope>NUCLEOTIDE SEQUENCE</scope>
    <source>
        <tissue evidence="1">Leaves</tissue>
    </source>
</reference>
<organism evidence="1 2">
    <name type="scientific">Helianthus annuus</name>
    <name type="common">Common sunflower</name>
    <dbReference type="NCBI Taxonomy" id="4232"/>
    <lineage>
        <taxon>Eukaryota</taxon>
        <taxon>Viridiplantae</taxon>
        <taxon>Streptophyta</taxon>
        <taxon>Embryophyta</taxon>
        <taxon>Tracheophyta</taxon>
        <taxon>Spermatophyta</taxon>
        <taxon>Magnoliopsida</taxon>
        <taxon>eudicotyledons</taxon>
        <taxon>Gunneridae</taxon>
        <taxon>Pentapetalae</taxon>
        <taxon>asterids</taxon>
        <taxon>campanulids</taxon>
        <taxon>Asterales</taxon>
        <taxon>Asteraceae</taxon>
        <taxon>Asteroideae</taxon>
        <taxon>Heliantheae alliance</taxon>
        <taxon>Heliantheae</taxon>
        <taxon>Helianthus</taxon>
    </lineage>
</organism>
<evidence type="ECO:0000313" key="2">
    <source>
        <dbReference type="Proteomes" id="UP000215914"/>
    </source>
</evidence>
<reference evidence="1" key="2">
    <citation type="submission" date="2020-06" db="EMBL/GenBank/DDBJ databases">
        <title>Helianthus annuus Genome sequencing and assembly Release 2.</title>
        <authorList>
            <person name="Gouzy J."/>
            <person name="Langlade N."/>
            <person name="Munos S."/>
        </authorList>
    </citation>
    <scope>NUCLEOTIDE SEQUENCE</scope>
    <source>
        <tissue evidence="1">Leaves</tissue>
    </source>
</reference>
<name>A0A9K3IF07_HELAN</name>
<gene>
    <name evidence="1" type="ORF">HanXRQr2_Chr08g0334451</name>
</gene>
<dbReference type="Gramene" id="mRNA:HanXRQr2_Chr08g0334451">
    <property type="protein sequence ID" value="mRNA:HanXRQr2_Chr08g0334451"/>
    <property type="gene ID" value="HanXRQr2_Chr08g0334451"/>
</dbReference>